<name>A0A931FF46_9ACTN</name>
<dbReference type="AlphaFoldDB" id="A0A931FF46"/>
<dbReference type="EMBL" id="JADPRT010000003">
    <property type="protein sequence ID" value="MBF9068074.1"/>
    <property type="molecule type" value="Genomic_DNA"/>
</dbReference>
<feature type="region of interest" description="Disordered" evidence="1">
    <location>
        <begin position="23"/>
        <end position="52"/>
    </location>
</feature>
<gene>
    <name evidence="3" type="ORF">I2501_08485</name>
</gene>
<organism evidence="3 4">
    <name type="scientific">Streptacidiphilus fuscans</name>
    <dbReference type="NCBI Taxonomy" id="2789292"/>
    <lineage>
        <taxon>Bacteria</taxon>
        <taxon>Bacillati</taxon>
        <taxon>Actinomycetota</taxon>
        <taxon>Actinomycetes</taxon>
        <taxon>Kitasatosporales</taxon>
        <taxon>Streptomycetaceae</taxon>
        <taxon>Streptacidiphilus</taxon>
    </lineage>
</organism>
<dbReference type="Proteomes" id="UP000657385">
    <property type="component" value="Unassembled WGS sequence"/>
</dbReference>
<dbReference type="RefSeq" id="WP_196193247.1">
    <property type="nucleotide sequence ID" value="NZ_JADPRT010000003.1"/>
</dbReference>
<keyword evidence="2" id="KW-0812">Transmembrane</keyword>
<sequence>MTAEHRGGDEHWDRFVKDFEASRSIPATASRTQTQTRADAAQASTKPKRRRGRRLVATAVVLAGLAGAGYWFGPWRHADAHPAARPTGNASTASAPAVAAIKATNPAGSATALTAITPDQAFPAAVGNYLKVRQFSLPLCTQQPAVQATLAGLVTQSHGCLGISFALYSDPAKDEYTVAVLTMKDPADAVTVLTTLSADPTSFQIGRVIPPSSSGLTHLPEDSGAVQQFASGGHLVIIGLALWSDGHAGDYQKLEDQLTPLFSAVTKQAESHDTH</sequence>
<keyword evidence="2" id="KW-1133">Transmembrane helix</keyword>
<reference evidence="3" key="1">
    <citation type="submission" date="2020-11" db="EMBL/GenBank/DDBJ databases">
        <title>Isolation and identification of active actinomycetes.</title>
        <authorList>
            <person name="Yu B."/>
        </authorList>
    </citation>
    <scope>NUCLEOTIDE SEQUENCE</scope>
    <source>
        <strain evidence="3">NEAU-YB345</strain>
    </source>
</reference>
<evidence type="ECO:0000313" key="4">
    <source>
        <dbReference type="Proteomes" id="UP000657385"/>
    </source>
</evidence>
<evidence type="ECO:0000256" key="1">
    <source>
        <dbReference type="SAM" id="MobiDB-lite"/>
    </source>
</evidence>
<feature type="compositionally biased region" description="Low complexity" evidence="1">
    <location>
        <begin position="27"/>
        <end position="45"/>
    </location>
</feature>
<comment type="caution">
    <text evidence="3">The sequence shown here is derived from an EMBL/GenBank/DDBJ whole genome shotgun (WGS) entry which is preliminary data.</text>
</comment>
<feature type="transmembrane region" description="Helical" evidence="2">
    <location>
        <begin position="55"/>
        <end position="73"/>
    </location>
</feature>
<proteinExistence type="predicted"/>
<accession>A0A931FF46</accession>
<keyword evidence="4" id="KW-1185">Reference proteome</keyword>
<protein>
    <submittedName>
        <fullName evidence="3">Uncharacterized protein</fullName>
    </submittedName>
</protein>
<evidence type="ECO:0000313" key="3">
    <source>
        <dbReference type="EMBL" id="MBF9068074.1"/>
    </source>
</evidence>
<evidence type="ECO:0000256" key="2">
    <source>
        <dbReference type="SAM" id="Phobius"/>
    </source>
</evidence>
<keyword evidence="2" id="KW-0472">Membrane</keyword>